<reference evidence="11 12" key="1">
    <citation type="submission" date="2016-10" db="EMBL/GenBank/DDBJ databases">
        <authorList>
            <person name="de Groot N.N."/>
        </authorList>
    </citation>
    <scope>NUCLEOTIDE SEQUENCE [LARGE SCALE GENOMIC DNA]</scope>
    <source>
        <strain evidence="11 12">DSM 46701</strain>
    </source>
</reference>
<dbReference type="AlphaFoldDB" id="A0A1H8CNL6"/>
<organism evidence="11 12">
    <name type="scientific">Lihuaxuella thermophila</name>
    <dbReference type="NCBI Taxonomy" id="1173111"/>
    <lineage>
        <taxon>Bacteria</taxon>
        <taxon>Bacillati</taxon>
        <taxon>Bacillota</taxon>
        <taxon>Bacilli</taxon>
        <taxon>Bacillales</taxon>
        <taxon>Thermoactinomycetaceae</taxon>
        <taxon>Lihuaxuella</taxon>
    </lineage>
</organism>
<dbReference type="SMART" id="SM00116">
    <property type="entry name" value="CBS"/>
    <property type="match status" value="1"/>
</dbReference>
<dbReference type="InterPro" id="IPR006668">
    <property type="entry name" value="Mg_transptr_MgtE_intracell_dom"/>
</dbReference>
<feature type="transmembrane region" description="Helical" evidence="9">
    <location>
        <begin position="287"/>
        <end position="304"/>
    </location>
</feature>
<dbReference type="Pfam" id="PF03448">
    <property type="entry name" value="MgtE_N"/>
    <property type="match status" value="1"/>
</dbReference>
<proteinExistence type="inferred from homology"/>
<dbReference type="GO" id="GO:0015095">
    <property type="term" value="F:magnesium ion transmembrane transporter activity"/>
    <property type="evidence" value="ECO:0007669"/>
    <property type="project" value="UniProtKB-UniRule"/>
</dbReference>
<feature type="transmembrane region" description="Helical" evidence="9">
    <location>
        <begin position="426"/>
        <end position="449"/>
    </location>
</feature>
<dbReference type="GO" id="GO:0005886">
    <property type="term" value="C:plasma membrane"/>
    <property type="evidence" value="ECO:0007669"/>
    <property type="project" value="UniProtKB-SubCell"/>
</dbReference>
<dbReference type="NCBIfam" id="TIGR00400">
    <property type="entry name" value="mgtE"/>
    <property type="match status" value="1"/>
</dbReference>
<feature type="transmembrane region" description="Helical" evidence="9">
    <location>
        <begin position="388"/>
        <end position="414"/>
    </location>
</feature>
<comment type="similarity">
    <text evidence="2 9">Belongs to the SLC41A transporter family.</text>
</comment>
<evidence type="ECO:0000259" key="10">
    <source>
        <dbReference type="PROSITE" id="PS51371"/>
    </source>
</evidence>
<keyword evidence="9" id="KW-1003">Cell membrane</keyword>
<feature type="transmembrane region" description="Helical" evidence="9">
    <location>
        <begin position="316"/>
        <end position="340"/>
    </location>
</feature>
<feature type="domain" description="CBS" evidence="10">
    <location>
        <begin position="203"/>
        <end position="259"/>
    </location>
</feature>
<dbReference type="InterPro" id="IPR006667">
    <property type="entry name" value="SLC41_membr_dom"/>
</dbReference>
<evidence type="ECO:0000313" key="11">
    <source>
        <dbReference type="EMBL" id="SEM96512.1"/>
    </source>
</evidence>
<evidence type="ECO:0000256" key="8">
    <source>
        <dbReference type="PROSITE-ProRule" id="PRU00703"/>
    </source>
</evidence>
<name>A0A1H8CNL6_9BACL</name>
<dbReference type="InterPro" id="IPR046342">
    <property type="entry name" value="CBS_dom_sf"/>
</dbReference>
<dbReference type="OrthoDB" id="9790355at2"/>
<keyword evidence="8" id="KW-0129">CBS domain</keyword>
<evidence type="ECO:0000256" key="1">
    <source>
        <dbReference type="ARBA" id="ARBA00004141"/>
    </source>
</evidence>
<keyword evidence="7 9" id="KW-0472">Membrane</keyword>
<feature type="transmembrane region" description="Helical" evidence="9">
    <location>
        <begin position="361"/>
        <end position="382"/>
    </location>
</feature>
<keyword evidence="12" id="KW-1185">Reference proteome</keyword>
<evidence type="ECO:0000256" key="2">
    <source>
        <dbReference type="ARBA" id="ARBA00009749"/>
    </source>
</evidence>
<evidence type="ECO:0000256" key="3">
    <source>
        <dbReference type="ARBA" id="ARBA00022448"/>
    </source>
</evidence>
<dbReference type="EMBL" id="FOCQ01000004">
    <property type="protein sequence ID" value="SEM96512.1"/>
    <property type="molecule type" value="Genomic_DNA"/>
</dbReference>
<gene>
    <name evidence="11" type="ORF">SAMN05444955_10421</name>
</gene>
<keyword evidence="9" id="KW-0479">Metal-binding</keyword>
<keyword evidence="3 9" id="KW-0813">Transport</keyword>
<dbReference type="InterPro" id="IPR036739">
    <property type="entry name" value="SLC41_membr_dom_sf"/>
</dbReference>
<dbReference type="PANTHER" id="PTHR41394">
    <property type="entry name" value="MAGNESIUM TRANSPORTER MGTE"/>
    <property type="match status" value="1"/>
</dbReference>
<dbReference type="InterPro" id="IPR000644">
    <property type="entry name" value="CBS_dom"/>
</dbReference>
<dbReference type="InterPro" id="IPR006669">
    <property type="entry name" value="MgtE_transporter"/>
</dbReference>
<evidence type="ECO:0000256" key="9">
    <source>
        <dbReference type="RuleBase" id="RU362011"/>
    </source>
</evidence>
<dbReference type="Gene3D" id="1.25.60.10">
    <property type="entry name" value="MgtE N-terminal domain-like"/>
    <property type="match status" value="1"/>
</dbReference>
<dbReference type="PANTHER" id="PTHR41394:SF8">
    <property type="entry name" value="MAGNESIUM TRANSPORTER MGTE"/>
    <property type="match status" value="1"/>
</dbReference>
<dbReference type="Pfam" id="PF00571">
    <property type="entry name" value="CBS"/>
    <property type="match status" value="1"/>
</dbReference>
<comment type="subcellular location">
    <subcellularLocation>
        <location evidence="9">Cell membrane</location>
        <topology evidence="9">Multi-pass membrane protein</topology>
    </subcellularLocation>
    <subcellularLocation>
        <location evidence="1">Membrane</location>
        <topology evidence="1">Multi-pass membrane protein</topology>
    </subcellularLocation>
</comment>
<dbReference type="GO" id="GO:0046872">
    <property type="term" value="F:metal ion binding"/>
    <property type="evidence" value="ECO:0007669"/>
    <property type="project" value="UniProtKB-KW"/>
</dbReference>
<dbReference type="SUPFAM" id="SSF158791">
    <property type="entry name" value="MgtE N-terminal domain-like"/>
    <property type="match status" value="1"/>
</dbReference>
<keyword evidence="6 9" id="KW-1133">Transmembrane helix</keyword>
<comment type="function">
    <text evidence="9">Acts as a magnesium transporter.</text>
</comment>
<evidence type="ECO:0000313" key="12">
    <source>
        <dbReference type="Proteomes" id="UP000199695"/>
    </source>
</evidence>
<accession>A0A1H8CNL6</accession>
<dbReference type="STRING" id="1173111.SAMN05444955_10421"/>
<dbReference type="PROSITE" id="PS51371">
    <property type="entry name" value="CBS"/>
    <property type="match status" value="1"/>
</dbReference>
<evidence type="ECO:0000256" key="5">
    <source>
        <dbReference type="ARBA" id="ARBA00022842"/>
    </source>
</evidence>
<evidence type="ECO:0000256" key="6">
    <source>
        <dbReference type="ARBA" id="ARBA00022989"/>
    </source>
</evidence>
<protein>
    <recommendedName>
        <fullName evidence="9">Magnesium transporter MgtE</fullName>
    </recommendedName>
</protein>
<sequence>MNYALVQQQIESALKISDTSKNDQLYDLLQQLQPYDLSEILRGMDERERVELIANLPLTDAAEALEYLEPEVQYQILHHLHDSVASPLLKQMSSDTVVDMLLAIHPLQAEKMLRLLPEDYRNKINNLMTYPEYTAGSLMTVDYISARSYWSGEKSLQHIRKVGHEAEIISYIYVTSTRGELVGVVSLKEVILASPGTRLADIATTDVISVPAEMEQEEVANILSRYSFYALPVVDSQNRLIGIITYDDVVEVIQEEATEDFQKLGGSQPLSEPYFKTSIWDLFSKRIIWLLVLFIGGAYTSNVLESYQGALDKVVALSFFIPLLIGTGGNTGSQIVSTLVRALGVGEVKFNDVLRVIRKELITGLILGLSLGVVAYLRAYLMDVEINIGYVVAVSAFFIVLWSSLISAVLPLLLHRLRIDPAVVSGPLITTLVDGTGLMIYFTTAQIILHI</sequence>
<dbReference type="Gene3D" id="1.10.357.20">
    <property type="entry name" value="SLC41 divalent cation transporters, integral membrane domain"/>
    <property type="match status" value="1"/>
</dbReference>
<keyword evidence="5 9" id="KW-0460">Magnesium</keyword>
<dbReference type="SUPFAM" id="SSF161093">
    <property type="entry name" value="MgtE membrane domain-like"/>
    <property type="match status" value="1"/>
</dbReference>
<dbReference type="SMART" id="SM00924">
    <property type="entry name" value="MgtE_N"/>
    <property type="match status" value="1"/>
</dbReference>
<dbReference type="Gene3D" id="3.10.580.10">
    <property type="entry name" value="CBS-domain"/>
    <property type="match status" value="1"/>
</dbReference>
<dbReference type="SUPFAM" id="SSF54631">
    <property type="entry name" value="CBS-domain pair"/>
    <property type="match status" value="1"/>
</dbReference>
<evidence type="ECO:0000256" key="7">
    <source>
        <dbReference type="ARBA" id="ARBA00023136"/>
    </source>
</evidence>
<evidence type="ECO:0000256" key="4">
    <source>
        <dbReference type="ARBA" id="ARBA00022692"/>
    </source>
</evidence>
<keyword evidence="4 9" id="KW-0812">Transmembrane</keyword>
<dbReference type="CDD" id="cd04606">
    <property type="entry name" value="CBS_pair_Mg_transporter"/>
    <property type="match status" value="1"/>
</dbReference>
<dbReference type="Proteomes" id="UP000199695">
    <property type="component" value="Unassembled WGS sequence"/>
</dbReference>
<dbReference type="InterPro" id="IPR038076">
    <property type="entry name" value="MgtE_N_sf"/>
</dbReference>
<dbReference type="Pfam" id="PF01769">
    <property type="entry name" value="MgtE"/>
    <property type="match status" value="1"/>
</dbReference>
<comment type="subunit">
    <text evidence="9">Homodimer.</text>
</comment>